<dbReference type="SUPFAM" id="SSF52172">
    <property type="entry name" value="CheY-like"/>
    <property type="match status" value="1"/>
</dbReference>
<dbReference type="EMBL" id="BAAAQW010000008">
    <property type="protein sequence ID" value="GAA2201913.1"/>
    <property type="molecule type" value="Genomic_DNA"/>
</dbReference>
<gene>
    <name evidence="2" type="ORF">GCM10009849_28210</name>
</gene>
<evidence type="ECO:0000259" key="1">
    <source>
        <dbReference type="PROSITE" id="PS50921"/>
    </source>
</evidence>
<dbReference type="InterPro" id="IPR036388">
    <property type="entry name" value="WH-like_DNA-bd_sf"/>
</dbReference>
<dbReference type="Pfam" id="PF03861">
    <property type="entry name" value="ANTAR"/>
    <property type="match status" value="1"/>
</dbReference>
<proteinExistence type="predicted"/>
<feature type="domain" description="ANTAR" evidence="1">
    <location>
        <begin position="165"/>
        <end position="226"/>
    </location>
</feature>
<dbReference type="RefSeq" id="WP_344300393.1">
    <property type="nucleotide sequence ID" value="NZ_BAAAQW010000008.1"/>
</dbReference>
<comment type="caution">
    <text evidence="2">The sequence shown here is derived from an EMBL/GenBank/DDBJ whole genome shotgun (WGS) entry which is preliminary data.</text>
</comment>
<name>A0ABP5NRA5_9MICC</name>
<accession>A0ABP5NRA5</accession>
<evidence type="ECO:0000313" key="3">
    <source>
        <dbReference type="Proteomes" id="UP001500432"/>
    </source>
</evidence>
<reference evidence="3" key="1">
    <citation type="journal article" date="2019" name="Int. J. Syst. Evol. Microbiol.">
        <title>The Global Catalogue of Microorganisms (GCM) 10K type strain sequencing project: providing services to taxonomists for standard genome sequencing and annotation.</title>
        <authorList>
            <consortium name="The Broad Institute Genomics Platform"/>
            <consortium name="The Broad Institute Genome Sequencing Center for Infectious Disease"/>
            <person name="Wu L."/>
            <person name="Ma J."/>
        </authorList>
    </citation>
    <scope>NUCLEOTIDE SEQUENCE [LARGE SCALE GENOMIC DNA]</scope>
    <source>
        <strain evidence="3">JCM 16034</strain>
    </source>
</reference>
<protein>
    <recommendedName>
        <fullName evidence="1">ANTAR domain-containing protein</fullName>
    </recommendedName>
</protein>
<dbReference type="Gene3D" id="1.10.10.10">
    <property type="entry name" value="Winged helix-like DNA-binding domain superfamily/Winged helix DNA-binding domain"/>
    <property type="match status" value="1"/>
</dbReference>
<evidence type="ECO:0000313" key="2">
    <source>
        <dbReference type="EMBL" id="GAA2201913.1"/>
    </source>
</evidence>
<dbReference type="InterPro" id="IPR005561">
    <property type="entry name" value="ANTAR"/>
</dbReference>
<dbReference type="SMART" id="SM01012">
    <property type="entry name" value="ANTAR"/>
    <property type="match status" value="1"/>
</dbReference>
<dbReference type="PROSITE" id="PS50921">
    <property type="entry name" value="ANTAR"/>
    <property type="match status" value="1"/>
</dbReference>
<organism evidence="2 3">
    <name type="scientific">Sinomonas flava</name>
    <dbReference type="NCBI Taxonomy" id="496857"/>
    <lineage>
        <taxon>Bacteria</taxon>
        <taxon>Bacillati</taxon>
        <taxon>Actinomycetota</taxon>
        <taxon>Actinomycetes</taxon>
        <taxon>Micrococcales</taxon>
        <taxon>Micrococcaceae</taxon>
        <taxon>Sinomonas</taxon>
    </lineage>
</organism>
<dbReference type="Proteomes" id="UP001500432">
    <property type="component" value="Unassembled WGS sequence"/>
</dbReference>
<sequence length="240" mass="25737">MAARPQNDDATHDLMHLLLACSSLTAFLPALAERTHRRLAALGTHDCALVLRRRNRPAITGASSEALAAVVEERLSDDDQRLAAALERSQLTIEPRLPASWTSGMAWGVDAGLLVVPAPAGSSAAAALAVVGTDPVDDDARRTLLAAVGRVRNQASWALQLAVRLSDWNELAEHRAQAMQNRTVIDVAIGVIMAQSRCSAAEAFDVLRRASNNRNVKLHTVAAELVQRIHPALPETAFSE</sequence>
<dbReference type="InterPro" id="IPR011006">
    <property type="entry name" value="CheY-like_superfamily"/>
</dbReference>
<keyword evidence="3" id="KW-1185">Reference proteome</keyword>